<dbReference type="EMBL" id="JAAZNV010000005">
    <property type="protein sequence ID" value="NMB91257.1"/>
    <property type="molecule type" value="Genomic_DNA"/>
</dbReference>
<dbReference type="AlphaFoldDB" id="A0A7X9E6J7"/>
<organism evidence="1 2">
    <name type="scientific">candidate division WWE3 bacterium</name>
    <dbReference type="NCBI Taxonomy" id="2053526"/>
    <lineage>
        <taxon>Bacteria</taxon>
        <taxon>Katanobacteria</taxon>
    </lineage>
</organism>
<comment type="caution">
    <text evidence="1">The sequence shown here is derived from an EMBL/GenBank/DDBJ whole genome shotgun (WGS) entry which is preliminary data.</text>
</comment>
<evidence type="ECO:0000313" key="1">
    <source>
        <dbReference type="EMBL" id="NMB91257.1"/>
    </source>
</evidence>
<dbReference type="Proteomes" id="UP000590542">
    <property type="component" value="Unassembled WGS sequence"/>
</dbReference>
<proteinExistence type="predicted"/>
<protein>
    <submittedName>
        <fullName evidence="1">Uncharacterized protein</fullName>
    </submittedName>
</protein>
<evidence type="ECO:0000313" key="2">
    <source>
        <dbReference type="Proteomes" id="UP000590542"/>
    </source>
</evidence>
<sequence length="52" mass="5987">MKKKTLFLLITIIFLLVIFVIRFVLGGDEDTWIKNDNQWVKHGNPSKSAPSN</sequence>
<reference evidence="1 2" key="1">
    <citation type="journal article" date="2020" name="Biotechnol. Biofuels">
        <title>New insights from the biogas microbiome by comprehensive genome-resolved metagenomics of nearly 1600 species originating from multiple anaerobic digesters.</title>
        <authorList>
            <person name="Campanaro S."/>
            <person name="Treu L."/>
            <person name="Rodriguez-R L.M."/>
            <person name="Kovalovszki A."/>
            <person name="Ziels R.M."/>
            <person name="Maus I."/>
            <person name="Zhu X."/>
            <person name="Kougias P.G."/>
            <person name="Basile A."/>
            <person name="Luo G."/>
            <person name="Schluter A."/>
            <person name="Konstantinidis K.T."/>
            <person name="Angelidaki I."/>
        </authorList>
    </citation>
    <scope>NUCLEOTIDE SEQUENCE [LARGE SCALE GENOMIC DNA]</scope>
    <source>
        <strain evidence="1">AS27yjCOA_202</strain>
    </source>
</reference>
<accession>A0A7X9E6J7</accession>
<gene>
    <name evidence="1" type="ORF">GYA37_00215</name>
</gene>
<name>A0A7X9E6J7_UNCKA</name>